<evidence type="ECO:0000313" key="3">
    <source>
        <dbReference type="Proteomes" id="UP001150924"/>
    </source>
</evidence>
<dbReference type="Proteomes" id="UP001150924">
    <property type="component" value="Unassembled WGS sequence"/>
</dbReference>
<keyword evidence="3" id="KW-1185">Reference proteome</keyword>
<evidence type="ECO:0000256" key="1">
    <source>
        <dbReference type="SAM" id="MobiDB-lite"/>
    </source>
</evidence>
<feature type="region of interest" description="Disordered" evidence="1">
    <location>
        <begin position="1"/>
        <end position="69"/>
    </location>
</feature>
<evidence type="ECO:0000313" key="2">
    <source>
        <dbReference type="EMBL" id="MCY1010816.1"/>
    </source>
</evidence>
<sequence length="215" mass="21697">MAEGAAGVPGDATGVDQADVLQREAEAPALVEVERAGGLRGQHGRRGALAGHEPAQQRDQVEDAAVHAGGRPEAQTRLFLAPAGAVAGGHLRRRVEAQAGAAEGEAGDVEGALFVWLFRHVIKDMSHERVADVAVGVPAIGGGDEWFVGDLVGEVAPVERAGAEAAAVPVGDQAGAVAQQVAQADRLAAGGAHAGGGAAAARRGRGRRPARRARP</sequence>
<feature type="region of interest" description="Disordered" evidence="1">
    <location>
        <begin position="188"/>
        <end position="215"/>
    </location>
</feature>
<organism evidence="2 3">
    <name type="scientific">Nannocystis pusilla</name>
    <dbReference type="NCBI Taxonomy" id="889268"/>
    <lineage>
        <taxon>Bacteria</taxon>
        <taxon>Pseudomonadati</taxon>
        <taxon>Myxococcota</taxon>
        <taxon>Polyangia</taxon>
        <taxon>Nannocystales</taxon>
        <taxon>Nannocystaceae</taxon>
        <taxon>Nannocystis</taxon>
    </lineage>
</organism>
<gene>
    <name evidence="2" type="ORF">OV079_35685</name>
</gene>
<dbReference type="AlphaFoldDB" id="A0A9X3EVH6"/>
<accession>A0A9X3EVH6</accession>
<proteinExistence type="predicted"/>
<feature type="compositionally biased region" description="Basic residues" evidence="1">
    <location>
        <begin position="202"/>
        <end position="215"/>
    </location>
</feature>
<feature type="compositionally biased region" description="Basic and acidic residues" evidence="1">
    <location>
        <begin position="21"/>
        <end position="37"/>
    </location>
</feature>
<name>A0A9X3EVH6_9BACT</name>
<comment type="caution">
    <text evidence="2">The sequence shown here is derived from an EMBL/GenBank/DDBJ whole genome shotgun (WGS) entry which is preliminary data.</text>
</comment>
<reference evidence="2" key="1">
    <citation type="submission" date="2022-11" db="EMBL/GenBank/DDBJ databases">
        <title>Minimal conservation of predation-associated metabolite biosynthetic gene clusters underscores biosynthetic potential of Myxococcota including descriptions for ten novel species: Archangium lansinium sp. nov., Myxococcus landrumus sp. nov., Nannocystis bai.</title>
        <authorList>
            <person name="Ahearne A."/>
            <person name="Stevens C."/>
            <person name="Phillips K."/>
        </authorList>
    </citation>
    <scope>NUCLEOTIDE SEQUENCE</scope>
    <source>
        <strain evidence="2">Na p29</strain>
    </source>
</reference>
<protein>
    <submittedName>
        <fullName evidence="2">Uncharacterized protein</fullName>
    </submittedName>
</protein>
<dbReference type="EMBL" id="JAPNKE010000002">
    <property type="protein sequence ID" value="MCY1010816.1"/>
    <property type="molecule type" value="Genomic_DNA"/>
</dbReference>
<feature type="compositionally biased region" description="Basic and acidic residues" evidence="1">
    <location>
        <begin position="55"/>
        <end position="65"/>
    </location>
</feature>